<reference evidence="1" key="2">
    <citation type="submission" date="2017-10" db="EMBL/GenBank/DDBJ databases">
        <title>Ladona fulva Genome sequencing and assembly.</title>
        <authorList>
            <person name="Murali S."/>
            <person name="Richards S."/>
            <person name="Bandaranaike D."/>
            <person name="Bellair M."/>
            <person name="Blankenburg K."/>
            <person name="Chao H."/>
            <person name="Dinh H."/>
            <person name="Doddapaneni H."/>
            <person name="Dugan-Rocha S."/>
            <person name="Elkadiri S."/>
            <person name="Gnanaolivu R."/>
            <person name="Hernandez B."/>
            <person name="Skinner E."/>
            <person name="Javaid M."/>
            <person name="Lee S."/>
            <person name="Li M."/>
            <person name="Ming W."/>
            <person name="Munidasa M."/>
            <person name="Muniz J."/>
            <person name="Nguyen L."/>
            <person name="Hughes D."/>
            <person name="Osuji N."/>
            <person name="Pu L.-L."/>
            <person name="Puazo M."/>
            <person name="Qu C."/>
            <person name="Quiroz J."/>
            <person name="Raj R."/>
            <person name="Weissenberger G."/>
            <person name="Xin Y."/>
            <person name="Zou X."/>
            <person name="Han Y."/>
            <person name="Worley K."/>
            <person name="Muzny D."/>
            <person name="Gibbs R."/>
        </authorList>
    </citation>
    <scope>NUCLEOTIDE SEQUENCE</scope>
    <source>
        <strain evidence="1">Sampled in the wild</strain>
    </source>
</reference>
<evidence type="ECO:0000313" key="2">
    <source>
        <dbReference type="Proteomes" id="UP000792457"/>
    </source>
</evidence>
<proteinExistence type="predicted"/>
<gene>
    <name evidence="1" type="ORF">J437_LFUL014853</name>
</gene>
<evidence type="ECO:0000313" key="1">
    <source>
        <dbReference type="EMBL" id="KAG8235597.1"/>
    </source>
</evidence>
<sequence length="73" mass="8287">MEDGHDVTIPALSSRRCSPICALWRHESRLVPTPPPVEYAERKVAAVRRLSRRGRFAVRLVSFLCPIVLGCWT</sequence>
<accession>A0A8K0P754</accession>
<reference evidence="1" key="1">
    <citation type="submission" date="2013-04" db="EMBL/GenBank/DDBJ databases">
        <authorList>
            <person name="Qu J."/>
            <person name="Murali S.C."/>
            <person name="Bandaranaike D."/>
            <person name="Bellair M."/>
            <person name="Blankenburg K."/>
            <person name="Chao H."/>
            <person name="Dinh H."/>
            <person name="Doddapaneni H."/>
            <person name="Downs B."/>
            <person name="Dugan-Rocha S."/>
            <person name="Elkadiri S."/>
            <person name="Gnanaolivu R.D."/>
            <person name="Hernandez B."/>
            <person name="Javaid M."/>
            <person name="Jayaseelan J.C."/>
            <person name="Lee S."/>
            <person name="Li M."/>
            <person name="Ming W."/>
            <person name="Munidasa M."/>
            <person name="Muniz J."/>
            <person name="Nguyen L."/>
            <person name="Ongeri F."/>
            <person name="Osuji N."/>
            <person name="Pu L.-L."/>
            <person name="Puazo M."/>
            <person name="Qu C."/>
            <person name="Quiroz J."/>
            <person name="Raj R."/>
            <person name="Weissenberger G."/>
            <person name="Xin Y."/>
            <person name="Zou X."/>
            <person name="Han Y."/>
            <person name="Richards S."/>
            <person name="Worley K."/>
            <person name="Muzny D."/>
            <person name="Gibbs R."/>
        </authorList>
    </citation>
    <scope>NUCLEOTIDE SEQUENCE</scope>
    <source>
        <strain evidence="1">Sampled in the wild</strain>
    </source>
</reference>
<comment type="caution">
    <text evidence="1">The sequence shown here is derived from an EMBL/GenBank/DDBJ whole genome shotgun (WGS) entry which is preliminary data.</text>
</comment>
<dbReference type="EMBL" id="KZ308928">
    <property type="protein sequence ID" value="KAG8235597.1"/>
    <property type="molecule type" value="Genomic_DNA"/>
</dbReference>
<organism evidence="1 2">
    <name type="scientific">Ladona fulva</name>
    <name type="common">Scarce chaser dragonfly</name>
    <name type="synonym">Libellula fulva</name>
    <dbReference type="NCBI Taxonomy" id="123851"/>
    <lineage>
        <taxon>Eukaryota</taxon>
        <taxon>Metazoa</taxon>
        <taxon>Ecdysozoa</taxon>
        <taxon>Arthropoda</taxon>
        <taxon>Hexapoda</taxon>
        <taxon>Insecta</taxon>
        <taxon>Pterygota</taxon>
        <taxon>Palaeoptera</taxon>
        <taxon>Odonata</taxon>
        <taxon>Epiprocta</taxon>
        <taxon>Anisoptera</taxon>
        <taxon>Libelluloidea</taxon>
        <taxon>Libellulidae</taxon>
        <taxon>Ladona</taxon>
    </lineage>
</organism>
<dbReference type="AlphaFoldDB" id="A0A8K0P754"/>
<dbReference type="Proteomes" id="UP000792457">
    <property type="component" value="Unassembled WGS sequence"/>
</dbReference>
<protein>
    <submittedName>
        <fullName evidence="1">Uncharacterized protein</fullName>
    </submittedName>
</protein>
<keyword evidence="2" id="KW-1185">Reference proteome</keyword>
<name>A0A8K0P754_LADFU</name>